<evidence type="ECO:0000313" key="2">
    <source>
        <dbReference type="Proteomes" id="UP000003560"/>
    </source>
</evidence>
<keyword evidence="2" id="KW-1185">Reference proteome</keyword>
<sequence length="48" mass="5713">MPETTRLRAAQFRWCRYALGKVRIWDMKRKMPARSGNFERARQIAGSN</sequence>
<gene>
    <name evidence="1" type="ORF">COLSTE_02187</name>
</gene>
<dbReference type="HOGENOM" id="CLU_3151672_0_0_11"/>
<accession>B6GDK5</accession>
<reference evidence="1 2" key="2">
    <citation type="submission" date="2008-10" db="EMBL/GenBank/DDBJ databases">
        <authorList>
            <person name="Fulton L."/>
            <person name="Clifton S."/>
            <person name="Fulton B."/>
            <person name="Xu J."/>
            <person name="Minx P."/>
            <person name="Pepin K.H."/>
            <person name="Johnson M."/>
            <person name="Thiruvilangam P."/>
            <person name="Bhonagiri V."/>
            <person name="Nash W.E."/>
            <person name="Mardis E.R."/>
            <person name="Wilson R.K."/>
        </authorList>
    </citation>
    <scope>NUCLEOTIDE SEQUENCE [LARGE SCALE GENOMIC DNA]</scope>
    <source>
        <strain evidence="1 2">DSM 13279</strain>
    </source>
</reference>
<organism evidence="1 2">
    <name type="scientific">Collinsella stercoris DSM 13279</name>
    <dbReference type="NCBI Taxonomy" id="445975"/>
    <lineage>
        <taxon>Bacteria</taxon>
        <taxon>Bacillati</taxon>
        <taxon>Actinomycetota</taxon>
        <taxon>Coriobacteriia</taxon>
        <taxon>Coriobacteriales</taxon>
        <taxon>Coriobacteriaceae</taxon>
        <taxon>Collinsella</taxon>
    </lineage>
</organism>
<name>B6GDK5_9ACTN</name>
<dbReference type="Proteomes" id="UP000003560">
    <property type="component" value="Unassembled WGS sequence"/>
</dbReference>
<dbReference type="AlphaFoldDB" id="B6GDK5"/>
<dbReference type="EMBL" id="ABXJ01000128">
    <property type="protein sequence ID" value="EEA89645.1"/>
    <property type="molecule type" value="Genomic_DNA"/>
</dbReference>
<proteinExistence type="predicted"/>
<dbReference type="STRING" id="445975.COLSTE_02187"/>
<reference evidence="1 2" key="1">
    <citation type="submission" date="2008-10" db="EMBL/GenBank/DDBJ databases">
        <title>Draft genome sequence of Collinsella stercoris (DSM 13279).</title>
        <authorList>
            <person name="Sudarsanam P."/>
            <person name="Ley R."/>
            <person name="Guruge J."/>
            <person name="Turnbaugh P.J."/>
            <person name="Mahowald M."/>
            <person name="Liep D."/>
            <person name="Gordon J."/>
        </authorList>
    </citation>
    <scope>NUCLEOTIDE SEQUENCE [LARGE SCALE GENOMIC DNA]</scope>
    <source>
        <strain evidence="1 2">DSM 13279</strain>
    </source>
</reference>
<protein>
    <submittedName>
        <fullName evidence="1">Uncharacterized protein</fullName>
    </submittedName>
</protein>
<evidence type="ECO:0000313" key="1">
    <source>
        <dbReference type="EMBL" id="EEA89645.1"/>
    </source>
</evidence>
<comment type="caution">
    <text evidence="1">The sequence shown here is derived from an EMBL/GenBank/DDBJ whole genome shotgun (WGS) entry which is preliminary data.</text>
</comment>